<organism evidence="1 2">
    <name type="scientific">Bifidobacterium hapali</name>
    <dbReference type="NCBI Taxonomy" id="1630172"/>
    <lineage>
        <taxon>Bacteria</taxon>
        <taxon>Bacillati</taxon>
        <taxon>Actinomycetota</taxon>
        <taxon>Actinomycetes</taxon>
        <taxon>Bifidobacteriales</taxon>
        <taxon>Bifidobacteriaceae</taxon>
        <taxon>Bifidobacterium</taxon>
    </lineage>
</organism>
<gene>
    <name evidence="1" type="ORF">BHAP_0078</name>
</gene>
<protein>
    <submittedName>
        <fullName evidence="1">Uncharacterized protein</fullName>
    </submittedName>
</protein>
<dbReference type="EMBL" id="MWWY01000002">
    <property type="protein sequence ID" value="OZG66669.1"/>
    <property type="molecule type" value="Genomic_DNA"/>
</dbReference>
<name>A0A261G5G4_9BIFI</name>
<reference evidence="1 2" key="1">
    <citation type="journal article" date="2017" name="BMC Genomics">
        <title>Comparative genomic and phylogenomic analyses of the Bifidobacteriaceae family.</title>
        <authorList>
            <person name="Lugli G.A."/>
            <person name="Milani C."/>
            <person name="Turroni F."/>
            <person name="Duranti S."/>
            <person name="Mancabelli L."/>
            <person name="Mangifesta M."/>
            <person name="Ferrario C."/>
            <person name="Modesto M."/>
            <person name="Mattarelli P."/>
            <person name="Jiri K."/>
            <person name="van Sinderen D."/>
            <person name="Ventura M."/>
        </authorList>
    </citation>
    <scope>NUCLEOTIDE SEQUENCE [LARGE SCALE GENOMIC DNA]</scope>
    <source>
        <strain evidence="1 2">DSM 100202</strain>
    </source>
</reference>
<keyword evidence="2" id="KW-1185">Reference proteome</keyword>
<dbReference type="AlphaFoldDB" id="A0A261G5G4"/>
<evidence type="ECO:0000313" key="2">
    <source>
        <dbReference type="Proteomes" id="UP000216074"/>
    </source>
</evidence>
<sequence>MTELRTHGVESQSVQATEYATMLGGGEALLAVCEYAFDRFGISRFRRDKPAYDLLMNQLQWEQIREILQRILLMHDLEAAVQFHEERFMRSLTNSCTEDAPEIGGADPGLPHGWFTVLEAAYERLVDVDGLCRIYAYYIIMGVDAEELLKLNEYSPVPFFFNHYVEKLHDLAGERWPEFVQRIENLYDKYRSDPMFHSRNRQYEALLIQERHGAAAIQYCSRRCKDWYDEALVSDLFAVMAEYDLGKAADLLLHPLHDADSKLMRDNTPEGAQHVVNLLRRAGISTNGALVRQEAERLMRMYRHREHLKSLLKNLIKELPQEMN</sequence>
<dbReference type="Proteomes" id="UP000216074">
    <property type="component" value="Unassembled WGS sequence"/>
</dbReference>
<accession>A0A261G5G4</accession>
<proteinExistence type="predicted"/>
<evidence type="ECO:0000313" key="1">
    <source>
        <dbReference type="EMBL" id="OZG66669.1"/>
    </source>
</evidence>
<comment type="caution">
    <text evidence="1">The sequence shown here is derived from an EMBL/GenBank/DDBJ whole genome shotgun (WGS) entry which is preliminary data.</text>
</comment>